<name>A0A934M7L0_9CLOT</name>
<dbReference type="AlphaFoldDB" id="A0A934M7L0"/>
<organism evidence="1 2">
    <name type="scientific">Clostridium aciditolerans</name>
    <dbReference type="NCBI Taxonomy" id="339861"/>
    <lineage>
        <taxon>Bacteria</taxon>
        <taxon>Bacillati</taxon>
        <taxon>Bacillota</taxon>
        <taxon>Clostridia</taxon>
        <taxon>Eubacteriales</taxon>
        <taxon>Clostridiaceae</taxon>
        <taxon>Clostridium</taxon>
    </lineage>
</organism>
<dbReference type="InterPro" id="IPR029058">
    <property type="entry name" value="AB_hydrolase_fold"/>
</dbReference>
<evidence type="ECO:0000313" key="1">
    <source>
        <dbReference type="EMBL" id="MBI6875803.1"/>
    </source>
</evidence>
<dbReference type="EMBL" id="JAEEGB010000061">
    <property type="protein sequence ID" value="MBI6875803.1"/>
    <property type="molecule type" value="Genomic_DNA"/>
</dbReference>
<dbReference type="Gene3D" id="3.40.50.1820">
    <property type="entry name" value="alpha/beta hydrolase"/>
    <property type="match status" value="1"/>
</dbReference>
<reference evidence="1" key="1">
    <citation type="submission" date="2020-12" db="EMBL/GenBank/DDBJ databases">
        <title>Clostridium thailandense sp. nov., a novel acetogenic bacterium isolated from peat land soil in Thailand.</title>
        <authorList>
            <person name="Chaikitkaew S."/>
            <person name="Birkeland N.K."/>
        </authorList>
    </citation>
    <scope>NUCLEOTIDE SEQUENCE</scope>
    <source>
        <strain evidence="1">DSM 17425</strain>
    </source>
</reference>
<protein>
    <submittedName>
        <fullName evidence="1">Uncharacterized protein</fullName>
    </submittedName>
</protein>
<sequence>MLIDGGAPKFYAKNSLEVPGSTAFKYKLLKTTGIARLVLYHTDYYSKNLNFLPDNLKQLYLGMVLKTMYNKNIIDEGIMESAGAKTVLANGHLGNVPLRIFTAESNSLDAEWENSQEALKKWSTDSMQMVVKGSTHAIHHTSPDVINNEIKKLIKNQK</sequence>
<comment type="caution">
    <text evidence="1">The sequence shown here is derived from an EMBL/GenBank/DDBJ whole genome shotgun (WGS) entry which is preliminary data.</text>
</comment>
<dbReference type="Proteomes" id="UP000622687">
    <property type="component" value="Unassembled WGS sequence"/>
</dbReference>
<accession>A0A934M7L0</accession>
<proteinExistence type="predicted"/>
<evidence type="ECO:0000313" key="2">
    <source>
        <dbReference type="Proteomes" id="UP000622687"/>
    </source>
</evidence>
<dbReference type="RefSeq" id="WP_211145138.1">
    <property type="nucleotide sequence ID" value="NZ_JAEEGB010000061.1"/>
</dbReference>
<gene>
    <name evidence="1" type="ORF">I6U51_24395</name>
</gene>
<keyword evidence="2" id="KW-1185">Reference proteome</keyword>